<sequence length="157" mass="18057">MSAKVTEITEELVRPILMDLQLDLVDIEFEKEGKNWFLRVFVDKPGGVDIEECGQVSEQLSEKLDAEDPVTVPYFLEVSSPGAERPLKTVEDIKKNVDKNVHVKLYEKMDGEKEFEGVLKSFEEDVITLEIRIKSRKKEIQLPYDKVAKIRLAVTFN</sequence>
<comment type="similarity">
    <text evidence="3">Belongs to the RimP family.</text>
</comment>
<dbReference type="CDD" id="cd01734">
    <property type="entry name" value="YlxS_C"/>
    <property type="match status" value="1"/>
</dbReference>
<dbReference type="Pfam" id="PF02576">
    <property type="entry name" value="RimP_N"/>
    <property type="match status" value="1"/>
</dbReference>
<dbReference type="EMBL" id="CP041666">
    <property type="protein sequence ID" value="QDP40212.1"/>
    <property type="molecule type" value="Genomic_DNA"/>
</dbReference>
<dbReference type="GO" id="GO:0006412">
    <property type="term" value="P:translation"/>
    <property type="evidence" value="ECO:0007669"/>
    <property type="project" value="TreeGrafter"/>
</dbReference>
<dbReference type="KEGG" id="aqt:FN924_08525"/>
<feature type="domain" description="Ribosome maturation factor RimP C-terminal" evidence="5">
    <location>
        <begin position="87"/>
        <end position="156"/>
    </location>
</feature>
<evidence type="ECO:0000313" key="7">
    <source>
        <dbReference type="Proteomes" id="UP000315215"/>
    </source>
</evidence>
<dbReference type="InterPro" id="IPR003728">
    <property type="entry name" value="Ribosome_maturation_RimP"/>
</dbReference>
<evidence type="ECO:0000256" key="3">
    <source>
        <dbReference type="HAMAP-Rule" id="MF_01077"/>
    </source>
</evidence>
<dbReference type="GO" id="GO:0005829">
    <property type="term" value="C:cytosol"/>
    <property type="evidence" value="ECO:0007669"/>
    <property type="project" value="TreeGrafter"/>
</dbReference>
<name>A0A516KFM7_9BACI</name>
<dbReference type="RefSeq" id="WP_143893567.1">
    <property type="nucleotide sequence ID" value="NZ_CP041666.1"/>
</dbReference>
<organism evidence="6 7">
    <name type="scientific">Radiobacillus deserti</name>
    <dbReference type="NCBI Taxonomy" id="2594883"/>
    <lineage>
        <taxon>Bacteria</taxon>
        <taxon>Bacillati</taxon>
        <taxon>Bacillota</taxon>
        <taxon>Bacilli</taxon>
        <taxon>Bacillales</taxon>
        <taxon>Bacillaceae</taxon>
        <taxon>Radiobacillus</taxon>
    </lineage>
</organism>
<comment type="subcellular location">
    <subcellularLocation>
        <location evidence="3">Cytoplasm</location>
    </subcellularLocation>
</comment>
<evidence type="ECO:0000313" key="6">
    <source>
        <dbReference type="EMBL" id="QDP40212.1"/>
    </source>
</evidence>
<evidence type="ECO:0000256" key="2">
    <source>
        <dbReference type="ARBA" id="ARBA00022517"/>
    </source>
</evidence>
<dbReference type="NCBIfam" id="NF000928">
    <property type="entry name" value="PRK00092.1-2"/>
    <property type="match status" value="1"/>
</dbReference>
<dbReference type="InterPro" id="IPR028989">
    <property type="entry name" value="RimP_N"/>
</dbReference>
<dbReference type="Pfam" id="PF17384">
    <property type="entry name" value="DUF150_C"/>
    <property type="match status" value="1"/>
</dbReference>
<dbReference type="InterPro" id="IPR036847">
    <property type="entry name" value="RimP_C_sf"/>
</dbReference>
<gene>
    <name evidence="3 6" type="primary">rimP</name>
    <name evidence="6" type="ORF">FN924_08525</name>
</gene>
<dbReference type="OrthoDB" id="9805006at2"/>
<dbReference type="Gene3D" id="2.30.30.180">
    <property type="entry name" value="Ribosome maturation factor RimP, C-terminal domain"/>
    <property type="match status" value="1"/>
</dbReference>
<accession>A0A516KFM7</accession>
<evidence type="ECO:0000256" key="1">
    <source>
        <dbReference type="ARBA" id="ARBA00022490"/>
    </source>
</evidence>
<protein>
    <recommendedName>
        <fullName evidence="3">Ribosome maturation factor RimP</fullName>
    </recommendedName>
</protein>
<comment type="function">
    <text evidence="3">Required for maturation of 30S ribosomal subunits.</text>
</comment>
<feature type="domain" description="Ribosome maturation factor RimP N-terminal" evidence="4">
    <location>
        <begin position="12"/>
        <end position="84"/>
    </location>
</feature>
<dbReference type="PANTHER" id="PTHR33867:SF1">
    <property type="entry name" value="RIBOSOME MATURATION FACTOR RIMP"/>
    <property type="match status" value="1"/>
</dbReference>
<evidence type="ECO:0000259" key="4">
    <source>
        <dbReference type="Pfam" id="PF02576"/>
    </source>
</evidence>
<keyword evidence="1 3" id="KW-0963">Cytoplasm</keyword>
<dbReference type="GO" id="GO:0000028">
    <property type="term" value="P:ribosomal small subunit assembly"/>
    <property type="evidence" value="ECO:0007669"/>
    <property type="project" value="TreeGrafter"/>
</dbReference>
<dbReference type="HAMAP" id="MF_01077">
    <property type="entry name" value="RimP"/>
    <property type="match status" value="1"/>
</dbReference>
<dbReference type="SUPFAM" id="SSF74942">
    <property type="entry name" value="YhbC-like, C-terminal domain"/>
    <property type="match status" value="1"/>
</dbReference>
<keyword evidence="2 3" id="KW-0690">Ribosome biogenesis</keyword>
<evidence type="ECO:0000259" key="5">
    <source>
        <dbReference type="Pfam" id="PF17384"/>
    </source>
</evidence>
<dbReference type="SUPFAM" id="SSF75420">
    <property type="entry name" value="YhbC-like, N-terminal domain"/>
    <property type="match status" value="1"/>
</dbReference>
<keyword evidence="7" id="KW-1185">Reference proteome</keyword>
<dbReference type="AlphaFoldDB" id="A0A516KFM7"/>
<dbReference type="Gene3D" id="3.30.300.70">
    <property type="entry name" value="RimP-like superfamily, N-terminal"/>
    <property type="match status" value="1"/>
</dbReference>
<dbReference type="InterPro" id="IPR035956">
    <property type="entry name" value="RimP_N_sf"/>
</dbReference>
<dbReference type="PANTHER" id="PTHR33867">
    <property type="entry name" value="RIBOSOME MATURATION FACTOR RIMP"/>
    <property type="match status" value="1"/>
</dbReference>
<dbReference type="Proteomes" id="UP000315215">
    <property type="component" value="Chromosome"/>
</dbReference>
<dbReference type="InterPro" id="IPR028998">
    <property type="entry name" value="RimP_C"/>
</dbReference>
<proteinExistence type="inferred from homology"/>
<dbReference type="FunFam" id="3.30.300.70:FF:000001">
    <property type="entry name" value="Ribosome maturation factor RimP"/>
    <property type="match status" value="1"/>
</dbReference>
<reference evidence="6 7" key="1">
    <citation type="submission" date="2019-07" db="EMBL/GenBank/DDBJ databases">
        <authorList>
            <person name="Li J."/>
        </authorList>
    </citation>
    <scope>NUCLEOTIDE SEQUENCE [LARGE SCALE GENOMIC DNA]</scope>
    <source>
        <strain evidence="6 7">TKL69</strain>
    </source>
</reference>